<gene>
    <name evidence="2" type="ORF">D9Q98_007477</name>
</gene>
<dbReference type="EMBL" id="SIDB01000009">
    <property type="protein sequence ID" value="KAI3428654.1"/>
    <property type="molecule type" value="Genomic_DNA"/>
</dbReference>
<evidence type="ECO:0000313" key="3">
    <source>
        <dbReference type="Proteomes" id="UP001055712"/>
    </source>
</evidence>
<sequence length="219" mass="23721">MAPKPRLDNGAGTRSGFLNATRSAAIAETIKKEERTLYRMLQKQIELGRIVMPPEEESDADAATGADALQGDCYAEPSAVDEQAAWLLAAHRGAGHPLPWDEVEAMSQERQDDAQGPCSPEARAAERERNAAEVREQMRGISRSLWSTVSVAASGAGSYTSRAAADFKCDLKTVAEMQQRGDLSTEHNRRRDGFSTYMEAAARDMVLRRSAGPKPPGGS</sequence>
<accession>A0A9D4YVT7</accession>
<name>A0A9D4YVT7_CHLVU</name>
<feature type="region of interest" description="Disordered" evidence="1">
    <location>
        <begin position="106"/>
        <end position="128"/>
    </location>
</feature>
<evidence type="ECO:0000313" key="2">
    <source>
        <dbReference type="EMBL" id="KAI3428654.1"/>
    </source>
</evidence>
<dbReference type="Proteomes" id="UP001055712">
    <property type="component" value="Unassembled WGS sequence"/>
</dbReference>
<protein>
    <submittedName>
        <fullName evidence="2">Uncharacterized protein</fullName>
    </submittedName>
</protein>
<organism evidence="2 3">
    <name type="scientific">Chlorella vulgaris</name>
    <name type="common">Green alga</name>
    <dbReference type="NCBI Taxonomy" id="3077"/>
    <lineage>
        <taxon>Eukaryota</taxon>
        <taxon>Viridiplantae</taxon>
        <taxon>Chlorophyta</taxon>
        <taxon>core chlorophytes</taxon>
        <taxon>Trebouxiophyceae</taxon>
        <taxon>Chlorellales</taxon>
        <taxon>Chlorellaceae</taxon>
        <taxon>Chlorella clade</taxon>
        <taxon>Chlorella</taxon>
    </lineage>
</organism>
<keyword evidence="3" id="KW-1185">Reference proteome</keyword>
<comment type="caution">
    <text evidence="2">The sequence shown here is derived from an EMBL/GenBank/DDBJ whole genome shotgun (WGS) entry which is preliminary data.</text>
</comment>
<reference evidence="2" key="1">
    <citation type="journal article" date="2019" name="Plant J.">
        <title>Chlorella vulgaris genome assembly and annotation reveals the molecular basis for metabolic acclimation to high light conditions.</title>
        <authorList>
            <person name="Cecchin M."/>
            <person name="Marcolungo L."/>
            <person name="Rossato M."/>
            <person name="Girolomoni L."/>
            <person name="Cosentino E."/>
            <person name="Cuine S."/>
            <person name="Li-Beisson Y."/>
            <person name="Delledonne M."/>
            <person name="Ballottari M."/>
        </authorList>
    </citation>
    <scope>NUCLEOTIDE SEQUENCE</scope>
    <source>
        <strain evidence="2">211/11P</strain>
    </source>
</reference>
<proteinExistence type="predicted"/>
<evidence type="ECO:0000256" key="1">
    <source>
        <dbReference type="SAM" id="MobiDB-lite"/>
    </source>
</evidence>
<dbReference type="AlphaFoldDB" id="A0A9D4YVT7"/>
<reference evidence="2" key="2">
    <citation type="submission" date="2020-11" db="EMBL/GenBank/DDBJ databases">
        <authorList>
            <person name="Cecchin M."/>
            <person name="Marcolungo L."/>
            <person name="Rossato M."/>
            <person name="Girolomoni L."/>
            <person name="Cosentino E."/>
            <person name="Cuine S."/>
            <person name="Li-Beisson Y."/>
            <person name="Delledonne M."/>
            <person name="Ballottari M."/>
        </authorList>
    </citation>
    <scope>NUCLEOTIDE SEQUENCE</scope>
    <source>
        <strain evidence="2">211/11P</strain>
        <tissue evidence="2">Whole cell</tissue>
    </source>
</reference>